<dbReference type="Gene3D" id="3.30.160.250">
    <property type="match status" value="1"/>
</dbReference>
<name>A0A811TFK7_9EURY</name>
<comment type="caution">
    <text evidence="2">The sequence shown here is derived from an EMBL/GenBank/DDBJ whole genome shotgun (WGS) entry which is preliminary data.</text>
</comment>
<sequence>MQRYRISVVIEKDVDGYFAFCPELQGCYTQGDNYEEVLENIRDAIRIHIEDRRGDKEDSGSNRMKGKLPRITAGKVTKVLEIIAS</sequence>
<gene>
    <name evidence="2" type="ORF">LAKADJCE_00534</name>
</gene>
<dbReference type="SUPFAM" id="SSF143100">
    <property type="entry name" value="TTHA1013/TTHA0281-like"/>
    <property type="match status" value="1"/>
</dbReference>
<protein>
    <recommendedName>
        <fullName evidence="1">HicB-like antitoxin of toxin-antitoxin system domain-containing protein</fullName>
    </recommendedName>
</protein>
<dbReference type="PANTHER" id="PTHR34504">
    <property type="entry name" value="ANTITOXIN HICB"/>
    <property type="match status" value="1"/>
</dbReference>
<dbReference type="Proteomes" id="UP000612009">
    <property type="component" value="Unassembled WGS sequence"/>
</dbReference>
<organism evidence="2 3">
    <name type="scientific">Candidatus Argoarchaeum ethanivorans</name>
    <dbReference type="NCBI Taxonomy" id="2608793"/>
    <lineage>
        <taxon>Archaea</taxon>
        <taxon>Methanobacteriati</taxon>
        <taxon>Methanobacteriota</taxon>
        <taxon>Stenosarchaea group</taxon>
        <taxon>Methanomicrobia</taxon>
        <taxon>Methanosarcinales</taxon>
        <taxon>Methanosarcinales incertae sedis</taxon>
        <taxon>GOM Arc I cluster</taxon>
        <taxon>Candidatus Argoarchaeum</taxon>
    </lineage>
</organism>
<dbReference type="InterPro" id="IPR031807">
    <property type="entry name" value="HicB-like"/>
</dbReference>
<dbReference type="EMBL" id="CAJHIR010000028">
    <property type="protein sequence ID" value="CAD6493535.1"/>
    <property type="molecule type" value="Genomic_DNA"/>
</dbReference>
<evidence type="ECO:0000259" key="1">
    <source>
        <dbReference type="Pfam" id="PF15919"/>
    </source>
</evidence>
<feature type="domain" description="HicB-like antitoxin of toxin-antitoxin system" evidence="1">
    <location>
        <begin position="8"/>
        <end position="53"/>
    </location>
</feature>
<accession>A0A811TFK7</accession>
<dbReference type="InterPro" id="IPR035069">
    <property type="entry name" value="TTHA1013/TTHA0281-like"/>
</dbReference>
<dbReference type="InterPro" id="IPR051404">
    <property type="entry name" value="TA_system_antitoxin"/>
</dbReference>
<dbReference type="Pfam" id="PF15919">
    <property type="entry name" value="HicB_lk_antitox"/>
    <property type="match status" value="1"/>
</dbReference>
<evidence type="ECO:0000313" key="2">
    <source>
        <dbReference type="EMBL" id="CAD6493535.1"/>
    </source>
</evidence>
<evidence type="ECO:0000313" key="3">
    <source>
        <dbReference type="Proteomes" id="UP000612009"/>
    </source>
</evidence>
<reference evidence="2" key="1">
    <citation type="submission" date="2020-10" db="EMBL/GenBank/DDBJ databases">
        <authorList>
            <person name="Hahn C.J."/>
            <person name="Laso-Perez R."/>
            <person name="Vulcano F."/>
            <person name="Vaziourakis K.-M."/>
            <person name="Stokke R."/>
            <person name="Steen I.H."/>
            <person name="Teske A."/>
            <person name="Boetius A."/>
            <person name="Liebeke M."/>
            <person name="Amann R."/>
            <person name="Knittel K."/>
        </authorList>
    </citation>
    <scope>NUCLEOTIDE SEQUENCE</scope>
    <source>
        <strain evidence="2">Gfbio:e3339647-f889-4370-9287-4fb5cb688e4c:AG392J18_GoMArc1</strain>
    </source>
</reference>
<proteinExistence type="predicted"/>
<dbReference type="PANTHER" id="PTHR34504:SF2">
    <property type="entry name" value="UPF0150 PROTEIN SSL0259"/>
    <property type="match status" value="1"/>
</dbReference>
<dbReference type="AlphaFoldDB" id="A0A811TFK7"/>